<name>X1JEU5_9ZZZZ</name>
<sequence length="251" mass="28400">NYAGMHTSPRTQESYRMEVEHHLIPHLGAIALCQLQPQQLQSYYADALKKGRMDGKGGLSARTVLYHHRILSEALSHALKMELVARNVAKAVDPPRPRQVKIATMALEDIPKFVEVVWETPYYVLFFTALFTGMRLGELLGLRWRDIGLDSGALFVVQALYKRRGVCQMIEPKSPYSRRKIALPSSLSLLLRQHGAKQEAERILLGKVVSGDDLVFAYVDGRPLDPDTVSHAFVRLLKRAGLPHIRFHDLR</sequence>
<keyword evidence="1" id="KW-0238">DNA-binding</keyword>
<dbReference type="AlphaFoldDB" id="X1JEU5"/>
<dbReference type="PROSITE" id="PS51898">
    <property type="entry name" value="TYR_RECOMBINASE"/>
    <property type="match status" value="1"/>
</dbReference>
<dbReference type="PANTHER" id="PTHR30349:SF91">
    <property type="entry name" value="INTA PROTEIN"/>
    <property type="match status" value="1"/>
</dbReference>
<keyword evidence="2" id="KW-0233">DNA recombination</keyword>
<protein>
    <recommendedName>
        <fullName evidence="6">Tyr recombinase domain-containing protein</fullName>
    </recommendedName>
</protein>
<dbReference type="GO" id="GO:0015074">
    <property type="term" value="P:DNA integration"/>
    <property type="evidence" value="ECO:0007669"/>
    <property type="project" value="UniProtKB-KW"/>
</dbReference>
<feature type="domain" description="Core-binding (CB)" evidence="4">
    <location>
        <begin position="1"/>
        <end position="79"/>
    </location>
</feature>
<dbReference type="InterPro" id="IPR011010">
    <property type="entry name" value="DNA_brk_join_enz"/>
</dbReference>
<evidence type="ECO:0000256" key="2">
    <source>
        <dbReference type="ARBA" id="ARBA00023172"/>
    </source>
</evidence>
<feature type="non-terminal residue" evidence="5">
    <location>
        <position position="1"/>
    </location>
</feature>
<feature type="domain" description="Tyr recombinase" evidence="3">
    <location>
        <begin position="100"/>
        <end position="251"/>
    </location>
</feature>
<dbReference type="Pfam" id="PF00589">
    <property type="entry name" value="Phage_integrase"/>
    <property type="match status" value="1"/>
</dbReference>
<dbReference type="InterPro" id="IPR050090">
    <property type="entry name" value="Tyrosine_recombinase_XerCD"/>
</dbReference>
<organism evidence="5">
    <name type="scientific">marine sediment metagenome</name>
    <dbReference type="NCBI Taxonomy" id="412755"/>
    <lineage>
        <taxon>unclassified sequences</taxon>
        <taxon>metagenomes</taxon>
        <taxon>ecological metagenomes</taxon>
    </lineage>
</organism>
<dbReference type="PANTHER" id="PTHR30349">
    <property type="entry name" value="PHAGE INTEGRASE-RELATED"/>
    <property type="match status" value="1"/>
</dbReference>
<dbReference type="EMBL" id="BARU01036705">
    <property type="protein sequence ID" value="GAH80025.1"/>
    <property type="molecule type" value="Genomic_DNA"/>
</dbReference>
<evidence type="ECO:0000259" key="3">
    <source>
        <dbReference type="PROSITE" id="PS51898"/>
    </source>
</evidence>
<dbReference type="Gene3D" id="1.10.150.130">
    <property type="match status" value="1"/>
</dbReference>
<dbReference type="InterPro" id="IPR013762">
    <property type="entry name" value="Integrase-like_cat_sf"/>
</dbReference>
<dbReference type="GO" id="GO:0006310">
    <property type="term" value="P:DNA recombination"/>
    <property type="evidence" value="ECO:0007669"/>
    <property type="project" value="UniProtKB-KW"/>
</dbReference>
<dbReference type="GO" id="GO:0003677">
    <property type="term" value="F:DNA binding"/>
    <property type="evidence" value="ECO:0007669"/>
    <property type="project" value="UniProtKB-KW"/>
</dbReference>
<dbReference type="SUPFAM" id="SSF56349">
    <property type="entry name" value="DNA breaking-rejoining enzymes"/>
    <property type="match status" value="1"/>
</dbReference>
<dbReference type="InterPro" id="IPR010998">
    <property type="entry name" value="Integrase_recombinase_N"/>
</dbReference>
<evidence type="ECO:0000313" key="5">
    <source>
        <dbReference type="EMBL" id="GAH80025.1"/>
    </source>
</evidence>
<gene>
    <name evidence="5" type="ORF">S03H2_57270</name>
</gene>
<dbReference type="InterPro" id="IPR044068">
    <property type="entry name" value="CB"/>
</dbReference>
<dbReference type="InterPro" id="IPR002104">
    <property type="entry name" value="Integrase_catalytic"/>
</dbReference>
<feature type="non-terminal residue" evidence="5">
    <location>
        <position position="251"/>
    </location>
</feature>
<comment type="caution">
    <text evidence="5">The sequence shown here is derived from an EMBL/GenBank/DDBJ whole genome shotgun (WGS) entry which is preliminary data.</text>
</comment>
<reference evidence="5" key="1">
    <citation type="journal article" date="2014" name="Front. Microbiol.">
        <title>High frequency of phylogenetically diverse reductive dehalogenase-homologous genes in deep subseafloor sedimentary metagenomes.</title>
        <authorList>
            <person name="Kawai M."/>
            <person name="Futagami T."/>
            <person name="Toyoda A."/>
            <person name="Takaki Y."/>
            <person name="Nishi S."/>
            <person name="Hori S."/>
            <person name="Arai W."/>
            <person name="Tsubouchi T."/>
            <person name="Morono Y."/>
            <person name="Uchiyama I."/>
            <person name="Ito T."/>
            <person name="Fujiyama A."/>
            <person name="Inagaki F."/>
            <person name="Takami H."/>
        </authorList>
    </citation>
    <scope>NUCLEOTIDE SEQUENCE</scope>
    <source>
        <strain evidence="5">Expedition CK06-06</strain>
    </source>
</reference>
<evidence type="ECO:0000256" key="1">
    <source>
        <dbReference type="ARBA" id="ARBA00023125"/>
    </source>
</evidence>
<dbReference type="PROSITE" id="PS51900">
    <property type="entry name" value="CB"/>
    <property type="match status" value="1"/>
</dbReference>
<dbReference type="Gene3D" id="1.10.443.10">
    <property type="entry name" value="Intergrase catalytic core"/>
    <property type="match status" value="1"/>
</dbReference>
<proteinExistence type="predicted"/>
<evidence type="ECO:0000259" key="4">
    <source>
        <dbReference type="PROSITE" id="PS51900"/>
    </source>
</evidence>
<accession>X1JEU5</accession>
<evidence type="ECO:0008006" key="6">
    <source>
        <dbReference type="Google" id="ProtNLM"/>
    </source>
</evidence>